<dbReference type="Proteomes" id="UP001139887">
    <property type="component" value="Unassembled WGS sequence"/>
</dbReference>
<dbReference type="CDD" id="cd00160">
    <property type="entry name" value="RhoGEF"/>
    <property type="match status" value="1"/>
</dbReference>
<dbReference type="Pfam" id="PF00621">
    <property type="entry name" value="RhoGEF"/>
    <property type="match status" value="1"/>
</dbReference>
<dbReference type="InterPro" id="IPR036388">
    <property type="entry name" value="WH-like_DNA-bd_sf"/>
</dbReference>
<dbReference type="InterPro" id="IPR052233">
    <property type="entry name" value="Rho-type_GEFs"/>
</dbReference>
<name>A0A9W8IEF6_9FUNG</name>
<feature type="region of interest" description="Disordered" evidence="1">
    <location>
        <begin position="292"/>
        <end position="319"/>
    </location>
</feature>
<dbReference type="OrthoDB" id="2272012at2759"/>
<feature type="compositionally biased region" description="Polar residues" evidence="1">
    <location>
        <begin position="536"/>
        <end position="546"/>
    </location>
</feature>
<feature type="region of interest" description="Disordered" evidence="1">
    <location>
        <begin position="335"/>
        <end position="355"/>
    </location>
</feature>
<dbReference type="InterPro" id="IPR035899">
    <property type="entry name" value="DBL_dom_sf"/>
</dbReference>
<dbReference type="PROSITE" id="PS50010">
    <property type="entry name" value="DH_2"/>
    <property type="match status" value="1"/>
</dbReference>
<protein>
    <submittedName>
        <fullName evidence="4">RHO1 GDP-GTP exchange protein 2</fullName>
    </submittedName>
</protein>
<dbReference type="AlphaFoldDB" id="A0A9W8IEF6"/>
<dbReference type="InterPro" id="IPR000219">
    <property type="entry name" value="DH_dom"/>
</dbReference>
<sequence length="772" mass="83568">MATRPTTQIANGTRRHKNALTSWLKKSSSSETAEAKKLASPAEEIKVVFLRRLKLSSFELDGKQYHSVFTGEQIVDIILEHFKLPDRKLATNVASRLIDCSLYKHVSGLAPAGSGQGAVIDSNAEMYTLTEEAHEILRGLTKGESLQRAKSQTRRRYKDLRSHLHPRSTPSASRSSTSIQHSHSTMAEGGLDSNMVRAQSSPPMPLAPLDVRRSATESLASGTLNRWSADSPAETLVAHGPPTAEESANENRRSDGTATPTIPEMDIPTGEFDGLLNTWTCDPEVDLSEDSLQDEAQENERNGSTTPQLLDDDNGEQEEEAISIDGASIAIAAGETSTSNESTAGSGSIQRMSQGSSVEWIGAGFGSMRRRGSSIFSEGTGPRRLSLPSIYRPETGSMYRSEAASTYRSEAPGEAHSCDETWLAQVSYVERNVQGRARRHSTGTLAGVLSESMASSSLCEHSVGVAMAEETNRAAYASTTSIVSSSDGPGISAASLALSSIPLIPRAPRSVSAGSDMASRRASKGATLRRHRPGESNESARMSVATEVSSAESRRVSCTMQLQLWRDSVSAELLQQLDAETVARQEAIYEIIATEQGYLRDLELIDELFVGPLSAGAAGLPVSHAAEFVDKLFFNYKALVANSQALCAQLHERQAQNAVVGTISDIIDEWANNLDDFVEYAVHVPEAQCALEAELLRSEAMGRFLQRAEEAPAARRLPMQSFIGRPATRLARYPLLLDAIARRTPSDCEDCVRLHSAAAKVRHALLEIDRRT</sequence>
<dbReference type="EMBL" id="JANBUW010000035">
    <property type="protein sequence ID" value="KAJ2850361.1"/>
    <property type="molecule type" value="Genomic_DNA"/>
</dbReference>
<feature type="region of interest" description="Disordered" evidence="1">
    <location>
        <begin position="223"/>
        <end position="278"/>
    </location>
</feature>
<evidence type="ECO:0000313" key="5">
    <source>
        <dbReference type="Proteomes" id="UP001139887"/>
    </source>
</evidence>
<dbReference type="InterPro" id="IPR036390">
    <property type="entry name" value="WH_DNA-bd_sf"/>
</dbReference>
<gene>
    <name evidence="4" type="primary">ROM2_2</name>
    <name evidence="4" type="ORF">IWW36_001978</name>
</gene>
<evidence type="ECO:0000259" key="2">
    <source>
        <dbReference type="PROSITE" id="PS50010"/>
    </source>
</evidence>
<dbReference type="Gene3D" id="1.20.900.10">
    <property type="entry name" value="Dbl homology (DH) domain"/>
    <property type="match status" value="1"/>
</dbReference>
<feature type="compositionally biased region" description="Polar residues" evidence="1">
    <location>
        <begin position="336"/>
        <end position="355"/>
    </location>
</feature>
<feature type="compositionally biased region" description="Basic residues" evidence="1">
    <location>
        <begin position="151"/>
        <end position="166"/>
    </location>
</feature>
<dbReference type="InterPro" id="IPR000591">
    <property type="entry name" value="DEP_dom"/>
</dbReference>
<reference evidence="4" key="1">
    <citation type="submission" date="2022-07" db="EMBL/GenBank/DDBJ databases">
        <title>Phylogenomic reconstructions and comparative analyses of Kickxellomycotina fungi.</title>
        <authorList>
            <person name="Reynolds N.K."/>
            <person name="Stajich J.E."/>
            <person name="Barry K."/>
            <person name="Grigoriev I.V."/>
            <person name="Crous P."/>
            <person name="Smith M.E."/>
        </authorList>
    </citation>
    <scope>NUCLEOTIDE SEQUENCE</scope>
    <source>
        <strain evidence="4">NRRL 1566</strain>
    </source>
</reference>
<dbReference type="SMART" id="SM00049">
    <property type="entry name" value="DEP"/>
    <property type="match status" value="1"/>
</dbReference>
<feature type="non-terminal residue" evidence="4">
    <location>
        <position position="772"/>
    </location>
</feature>
<accession>A0A9W8IEF6</accession>
<dbReference type="PANTHER" id="PTHR46572">
    <property type="entry name" value="RHO1 GDP-GTP EXCHANGE PROTEIN 1-RELATED"/>
    <property type="match status" value="1"/>
</dbReference>
<evidence type="ECO:0000256" key="1">
    <source>
        <dbReference type="SAM" id="MobiDB-lite"/>
    </source>
</evidence>
<dbReference type="PROSITE" id="PS50186">
    <property type="entry name" value="DEP"/>
    <property type="match status" value="1"/>
</dbReference>
<dbReference type="GO" id="GO:0035556">
    <property type="term" value="P:intracellular signal transduction"/>
    <property type="evidence" value="ECO:0007669"/>
    <property type="project" value="InterPro"/>
</dbReference>
<evidence type="ECO:0000259" key="3">
    <source>
        <dbReference type="PROSITE" id="PS50186"/>
    </source>
</evidence>
<keyword evidence="5" id="KW-1185">Reference proteome</keyword>
<dbReference type="Pfam" id="PF00610">
    <property type="entry name" value="DEP"/>
    <property type="match status" value="1"/>
</dbReference>
<dbReference type="SUPFAM" id="SSF46785">
    <property type="entry name" value="Winged helix' DNA-binding domain"/>
    <property type="match status" value="1"/>
</dbReference>
<feature type="region of interest" description="Disordered" evidence="1">
    <location>
        <begin position="509"/>
        <end position="546"/>
    </location>
</feature>
<dbReference type="CDD" id="cd04371">
    <property type="entry name" value="DEP"/>
    <property type="match status" value="1"/>
</dbReference>
<comment type="caution">
    <text evidence="4">The sequence shown here is derived from an EMBL/GenBank/DDBJ whole genome shotgun (WGS) entry which is preliminary data.</text>
</comment>
<feature type="domain" description="DEP" evidence="3">
    <location>
        <begin position="67"/>
        <end position="131"/>
    </location>
</feature>
<feature type="region of interest" description="Disordered" evidence="1">
    <location>
        <begin position="140"/>
        <end position="187"/>
    </location>
</feature>
<dbReference type="GO" id="GO:0005085">
    <property type="term" value="F:guanyl-nucleotide exchange factor activity"/>
    <property type="evidence" value="ECO:0007669"/>
    <property type="project" value="InterPro"/>
</dbReference>
<dbReference type="SMART" id="SM00325">
    <property type="entry name" value="RhoGEF"/>
    <property type="match status" value="1"/>
</dbReference>
<dbReference type="SUPFAM" id="SSF48065">
    <property type="entry name" value="DBL homology domain (DH-domain)"/>
    <property type="match status" value="1"/>
</dbReference>
<feature type="domain" description="DH" evidence="2">
    <location>
        <begin position="583"/>
        <end position="771"/>
    </location>
</feature>
<evidence type="ECO:0000313" key="4">
    <source>
        <dbReference type="EMBL" id="KAJ2850361.1"/>
    </source>
</evidence>
<dbReference type="PANTHER" id="PTHR46572:SF1">
    <property type="entry name" value="RHO1 GUANINE NUCLEOTIDE EXCHANGE FACTOR TUS1"/>
    <property type="match status" value="1"/>
</dbReference>
<proteinExistence type="predicted"/>
<feature type="compositionally biased region" description="Basic residues" evidence="1">
    <location>
        <begin position="521"/>
        <end position="532"/>
    </location>
</feature>
<feature type="compositionally biased region" description="Low complexity" evidence="1">
    <location>
        <begin position="167"/>
        <end position="185"/>
    </location>
</feature>
<dbReference type="Gene3D" id="1.10.10.10">
    <property type="entry name" value="Winged helix-like DNA-binding domain superfamily/Winged helix DNA-binding domain"/>
    <property type="match status" value="1"/>
</dbReference>
<organism evidence="4 5">
    <name type="scientific">Coemansia brasiliensis</name>
    <dbReference type="NCBI Taxonomy" id="2650707"/>
    <lineage>
        <taxon>Eukaryota</taxon>
        <taxon>Fungi</taxon>
        <taxon>Fungi incertae sedis</taxon>
        <taxon>Zoopagomycota</taxon>
        <taxon>Kickxellomycotina</taxon>
        <taxon>Kickxellomycetes</taxon>
        <taxon>Kickxellales</taxon>
        <taxon>Kickxellaceae</taxon>
        <taxon>Coemansia</taxon>
    </lineage>
</organism>
<feature type="compositionally biased region" description="Acidic residues" evidence="1">
    <location>
        <begin position="310"/>
        <end position="319"/>
    </location>
</feature>